<dbReference type="InterPro" id="IPR027417">
    <property type="entry name" value="P-loop_NTPase"/>
</dbReference>
<sequence>MSLIRSLIYKPEVLLLDEVTTGLDTLNKDIVHKSIRSFNENEGITILSVTHDENEIKSADKLLEIIDGRIKNAK</sequence>
<evidence type="ECO:0000313" key="2">
    <source>
        <dbReference type="Proteomes" id="UP000030023"/>
    </source>
</evidence>
<dbReference type="PANTHER" id="PTHR24220">
    <property type="entry name" value="IMPORT ATP-BINDING PROTEIN"/>
    <property type="match status" value="1"/>
</dbReference>
<proteinExistence type="predicted"/>
<keyword evidence="1" id="KW-0547">Nucleotide-binding</keyword>
<comment type="caution">
    <text evidence="1">The sequence shown here is derived from an EMBL/GenBank/DDBJ whole genome shotgun (WGS) entry which is preliminary data.</text>
</comment>
<dbReference type="CDD" id="cd00267">
    <property type="entry name" value="ABC_ATPase"/>
    <property type="match status" value="1"/>
</dbReference>
<keyword evidence="1" id="KW-0067">ATP-binding</keyword>
<dbReference type="SUPFAM" id="SSF52540">
    <property type="entry name" value="P-loop containing nucleoside triphosphate hydrolases"/>
    <property type="match status" value="1"/>
</dbReference>
<dbReference type="Proteomes" id="UP000030023">
    <property type="component" value="Unassembled WGS sequence"/>
</dbReference>
<dbReference type="GO" id="GO:0005524">
    <property type="term" value="F:ATP binding"/>
    <property type="evidence" value="ECO:0007669"/>
    <property type="project" value="UniProtKB-KW"/>
</dbReference>
<organism evidence="1 2">
    <name type="scientific">Oenococcus alcoholitolerans</name>
    <dbReference type="NCBI Taxonomy" id="931074"/>
    <lineage>
        <taxon>Bacteria</taxon>
        <taxon>Bacillati</taxon>
        <taxon>Bacillota</taxon>
        <taxon>Bacilli</taxon>
        <taxon>Lactobacillales</taxon>
        <taxon>Lactobacillaceae</taxon>
        <taxon>Oenococcus</taxon>
    </lineage>
</organism>
<reference evidence="1 2" key="1">
    <citation type="journal article" date="2014" name="Antonie Van Leeuwenhoek">
        <title>Oenococcus alcoholitolerans sp. nov., a lactic acid bacteria isolated from cachaca and ethanol fermentation processes.</title>
        <authorList>
            <person name="Badotti F."/>
            <person name="Moreira A.P."/>
            <person name="Tonon L.A."/>
            <person name="de Lucena B.T."/>
            <person name="Gomes Fde C."/>
            <person name="Kruger R."/>
            <person name="Thompson C.C."/>
            <person name="de Morais M.A.Jr."/>
            <person name="Rosa C.A."/>
            <person name="Thompson F.L."/>
        </authorList>
    </citation>
    <scope>NUCLEOTIDE SEQUENCE [LARGE SCALE GENOMIC DNA]</scope>
    <source>
        <strain evidence="1 2">UFRJ-M7.2.18</strain>
    </source>
</reference>
<protein>
    <submittedName>
        <fullName evidence="1">ABC transporter ATP-binding protein</fullName>
    </submittedName>
</protein>
<keyword evidence="2" id="KW-1185">Reference proteome</keyword>
<accession>A0ABR4XS43</accession>
<dbReference type="EMBL" id="AXCV01000164">
    <property type="protein sequence ID" value="KGO31894.1"/>
    <property type="molecule type" value="Genomic_DNA"/>
</dbReference>
<dbReference type="Gene3D" id="3.40.50.300">
    <property type="entry name" value="P-loop containing nucleotide triphosphate hydrolases"/>
    <property type="match status" value="1"/>
</dbReference>
<dbReference type="InterPro" id="IPR015854">
    <property type="entry name" value="ABC_transpr_LolD-like"/>
</dbReference>
<evidence type="ECO:0000313" key="1">
    <source>
        <dbReference type="EMBL" id="KGO31894.1"/>
    </source>
</evidence>
<gene>
    <name evidence="1" type="ORF">Q757_04315</name>
</gene>
<name>A0ABR4XS43_9LACO</name>